<keyword evidence="2" id="KW-0732">Signal</keyword>
<accession>A0A3S4FBU1</accession>
<dbReference type="SUPFAM" id="SSF56003">
    <property type="entry name" value="Molybdenum cofactor-binding domain"/>
    <property type="match status" value="2"/>
</dbReference>
<dbReference type="Gene3D" id="3.30.365.10">
    <property type="entry name" value="Aldehyde oxidase/xanthine dehydrogenase, molybdopterin binding domain"/>
    <property type="match status" value="4"/>
</dbReference>
<dbReference type="PANTHER" id="PTHR47495">
    <property type="entry name" value="ALDEHYDE DEHYDROGENASE"/>
    <property type="match status" value="1"/>
</dbReference>
<name>A0A3S4FBU1_9BRAD</name>
<evidence type="ECO:0000313" key="5">
    <source>
        <dbReference type="Proteomes" id="UP000289200"/>
    </source>
</evidence>
<dbReference type="InterPro" id="IPR006311">
    <property type="entry name" value="TAT_signal"/>
</dbReference>
<proteinExistence type="predicted"/>
<feature type="compositionally biased region" description="Low complexity" evidence="1">
    <location>
        <begin position="494"/>
        <end position="503"/>
    </location>
</feature>
<dbReference type="Pfam" id="PF02738">
    <property type="entry name" value="MoCoBD_1"/>
    <property type="match status" value="1"/>
</dbReference>
<protein>
    <submittedName>
        <fullName evidence="4">Nicotinate dehydrogenase subunit B</fullName>
    </submittedName>
</protein>
<evidence type="ECO:0000256" key="1">
    <source>
        <dbReference type="SAM" id="MobiDB-lite"/>
    </source>
</evidence>
<comment type="caution">
    <text evidence="4">The sequence shown here is derived from an EMBL/GenBank/DDBJ whole genome shotgun (WGS) entry which is preliminary data.</text>
</comment>
<feature type="signal peptide" evidence="2">
    <location>
        <begin position="1"/>
        <end position="28"/>
    </location>
</feature>
<dbReference type="SMART" id="SM01008">
    <property type="entry name" value="Ald_Xan_dh_C"/>
    <property type="match status" value="1"/>
</dbReference>
<dbReference type="PIRSF" id="PIRSF036389">
    <property type="entry name" value="IOR_B"/>
    <property type="match status" value="1"/>
</dbReference>
<dbReference type="PROSITE" id="PS51318">
    <property type="entry name" value="TAT"/>
    <property type="match status" value="1"/>
</dbReference>
<sequence>MRAPISRRAVLAGAGGLVVGFMLTPAIAAEPEPAAAPVVADDIAADQTDSPPHDAWLRIGADGRATLFTGKVELGHGLLTALAQIAAEELDLPVDHVTVISGDTERVPNEGATTGSRSIETTGAALRSAGATLRAILIDRAAERLDVPADRLTVRDGVVTAPDGRSLDYAALASDGDLRSTAPRRADAPAVRPKPPAERRIVGTAVPRRDLPAKVTGAARFVQDIAPNGLLYGRVVRPPRYGAVLDTVDTDAVKDLPGIVVLVRDGSFLGVLAEREEQAVRARTALRRATVWSGGTTLPAPDRLWEHLRTAPAETHVIDQRGGDVAAAPAGAVALTASYRKPYVAHAAIAPPAAVAVFDDGFLTVWTASQDVFALREALGAALHMPASDIRCIHAETGGSFGQDGADDAALDAALLARAVPGRPVRLQWERDETFAWSPFGPAMMVDLAGHVGRDGRIATWSHTVWSNTHAMRPGDAEEPNLLAAWQLDGTAEAAPPRTAPATAGGGAERNAVPPYDLPRRRIVEHRVLDMPLRVSALRSLGAFANVFASESFMDELARAAGADPLAFRLAHLSDVHARAVLEAAARRAGWPGRRGGNRPGLGIGFARYRDDGAHVAAVAEVAVDRRSGAVRVARVVIAVDAGTIVNPDGAAAQIEGGVIQATSWTLREAVRFDATGITSRSFADYPILTMPDVPSVNVVLTDRPEAPSRGVGEAALGPTAAAIANAVAAVTGARIRELPLTPARVLAALAASPSQTTPEKRRRG</sequence>
<feature type="domain" description="Aldehyde oxidase/xanthine dehydrogenase a/b hammerhead" evidence="3">
    <location>
        <begin position="216"/>
        <end position="299"/>
    </location>
</feature>
<reference evidence="5" key="1">
    <citation type="submission" date="2018-10" db="EMBL/GenBank/DDBJ databases">
        <authorList>
            <person name="Peiro R."/>
            <person name="Begona"/>
            <person name="Cbmso G."/>
            <person name="Lopez M."/>
            <person name="Gonzalez S."/>
            <person name="Sacristan E."/>
            <person name="Castillo E."/>
        </authorList>
    </citation>
    <scope>NUCLEOTIDE SEQUENCE [LARGE SCALE GENOMIC DNA]</scope>
</reference>
<dbReference type="OrthoDB" id="7955330at2"/>
<dbReference type="PANTHER" id="PTHR47495:SF1">
    <property type="entry name" value="BLL3820 PROTEIN"/>
    <property type="match status" value="1"/>
</dbReference>
<feature type="region of interest" description="Disordered" evidence="1">
    <location>
        <begin position="494"/>
        <end position="514"/>
    </location>
</feature>
<dbReference type="Proteomes" id="UP000289200">
    <property type="component" value="Unassembled WGS sequence"/>
</dbReference>
<dbReference type="AlphaFoldDB" id="A0A3S4FBU1"/>
<keyword evidence="5" id="KW-1185">Reference proteome</keyword>
<evidence type="ECO:0000313" key="4">
    <source>
        <dbReference type="EMBL" id="VCU08380.1"/>
    </source>
</evidence>
<gene>
    <name evidence="4" type="primary">nicB_2</name>
    <name evidence="4" type="ORF">RHODGE_RHODGE_01552</name>
</gene>
<evidence type="ECO:0000256" key="2">
    <source>
        <dbReference type="SAM" id="SignalP"/>
    </source>
</evidence>
<dbReference type="Pfam" id="PF20256">
    <property type="entry name" value="MoCoBD_2"/>
    <property type="match status" value="2"/>
</dbReference>
<organism evidence="4 5">
    <name type="scientific">Rhodoplanes serenus</name>
    <dbReference type="NCBI Taxonomy" id="200615"/>
    <lineage>
        <taxon>Bacteria</taxon>
        <taxon>Pseudomonadati</taxon>
        <taxon>Pseudomonadota</taxon>
        <taxon>Alphaproteobacteria</taxon>
        <taxon>Hyphomicrobiales</taxon>
        <taxon>Nitrobacteraceae</taxon>
        <taxon>Rhodoplanes</taxon>
    </lineage>
</organism>
<dbReference type="InterPro" id="IPR046867">
    <property type="entry name" value="AldOxase/xan_DH_MoCoBD2"/>
</dbReference>
<dbReference type="EMBL" id="UWOC01000128">
    <property type="protein sequence ID" value="VCU08380.1"/>
    <property type="molecule type" value="Genomic_DNA"/>
</dbReference>
<dbReference type="InterPro" id="IPR008274">
    <property type="entry name" value="AldOxase/xan_DH_MoCoBD1"/>
</dbReference>
<evidence type="ECO:0000259" key="3">
    <source>
        <dbReference type="SMART" id="SM01008"/>
    </source>
</evidence>
<dbReference type="InterPro" id="IPR037165">
    <property type="entry name" value="AldOxase/xan_DH_Mopterin-bd_sf"/>
</dbReference>
<dbReference type="InterPro" id="IPR052516">
    <property type="entry name" value="N-heterocyclic_Hydroxylase"/>
</dbReference>
<feature type="chain" id="PRO_5018754797" evidence="2">
    <location>
        <begin position="29"/>
        <end position="765"/>
    </location>
</feature>
<dbReference type="InterPro" id="IPR012368">
    <property type="entry name" value="OxRdtase_Mopterin-bd_su_IorB"/>
</dbReference>
<dbReference type="InterPro" id="IPR000674">
    <property type="entry name" value="Ald_Oxase/Xan_DH_a/b"/>
</dbReference>
<dbReference type="GO" id="GO:0016491">
    <property type="term" value="F:oxidoreductase activity"/>
    <property type="evidence" value="ECO:0007669"/>
    <property type="project" value="InterPro"/>
</dbReference>
<dbReference type="Gene3D" id="3.90.1170.50">
    <property type="entry name" value="Aldehyde oxidase/xanthine dehydrogenase, a/b hammerhead"/>
    <property type="match status" value="1"/>
</dbReference>
<dbReference type="RefSeq" id="WP_129608496.1">
    <property type="nucleotide sequence ID" value="NZ_UWOC01000128.1"/>
</dbReference>